<protein>
    <submittedName>
        <fullName evidence="1">DUF4270 domain-containing protein</fullName>
    </submittedName>
</protein>
<reference evidence="1" key="1">
    <citation type="submission" date="2021-08" db="EMBL/GenBank/DDBJ databases">
        <title>Novel anaerobic bacterium isolated from sea squirt in East Sea, Republic of Korea.</title>
        <authorList>
            <person name="Nguyen T.H."/>
            <person name="Li Z."/>
            <person name="Lee Y.-J."/>
            <person name="Ko J."/>
            <person name="Kim S.-G."/>
        </authorList>
    </citation>
    <scope>NUCLEOTIDE SEQUENCE</scope>
    <source>
        <strain evidence="1">KCTC 25031</strain>
    </source>
</reference>
<gene>
    <name evidence="1" type="ORF">K4L44_16420</name>
</gene>
<organism evidence="1 2">
    <name type="scientific">Halosquirtibacter laminarini</name>
    <dbReference type="NCBI Taxonomy" id="3374600"/>
    <lineage>
        <taxon>Bacteria</taxon>
        <taxon>Pseudomonadati</taxon>
        <taxon>Bacteroidota</taxon>
        <taxon>Bacteroidia</taxon>
        <taxon>Marinilabiliales</taxon>
        <taxon>Prolixibacteraceae</taxon>
        <taxon>Halosquirtibacter</taxon>
    </lineage>
</organism>
<dbReference type="EMBL" id="CP081303">
    <property type="protein sequence ID" value="QZE14092.1"/>
    <property type="molecule type" value="Genomic_DNA"/>
</dbReference>
<keyword evidence="2" id="KW-1185">Reference proteome</keyword>
<name>A0AC61NES7_9BACT</name>
<dbReference type="Proteomes" id="UP000826212">
    <property type="component" value="Chromosome"/>
</dbReference>
<evidence type="ECO:0000313" key="1">
    <source>
        <dbReference type="EMBL" id="QZE14092.1"/>
    </source>
</evidence>
<proteinExistence type="predicted"/>
<accession>A0AC61NES7</accession>
<evidence type="ECO:0000313" key="2">
    <source>
        <dbReference type="Proteomes" id="UP000826212"/>
    </source>
</evidence>
<sequence length="492" mass="54956">MMIIDKLKSKNQILLLLFIAGFAFVSCQEKNNNLGLELIPDDQMLQVVTLKDNNTSDSFYERDSPIRVDEPSACIFGVLNDPLLGQTKGSIATQMRLTHKPEINATSVLDSAVILLSYRSFTGDTLTPQNIVVKELSGSLDKDKAYMSSFDVTSLVSDKVIGNGTFTPHQQMSGADTLTQIARIVVTKEYAKHIISLWDKTDESGNLIYENGDAFVKEVKGIYLEPQNVPSNRTGALITTNGSYSISKGMSTYPVDLRIRMHIYTTTTVPDESTDDENDTKDVQKVISLYSTKYSATVPKMEHNYTGTAVADELGNERGSSKYLYVQPNEGLRSVVKLNILSELKDRWTVQSDSIDVDAPDDNLYGNDKIFINKATLKIHVDTLASEYRTMGVPRVMTLRYIPKDSEDGDLRDNENGAYIAGSFSSSSSSYVFDMTKHVIKYLHDKVENSKMYLIPFNRVASTQRAVLFSNKSEQGIEFELIYVKKGISERN</sequence>